<evidence type="ECO:0000256" key="2">
    <source>
        <dbReference type="PROSITE-ProRule" id="PRU00703"/>
    </source>
</evidence>
<dbReference type="PANTHER" id="PTHR43080:SF2">
    <property type="entry name" value="CBS DOMAIN-CONTAINING PROTEIN"/>
    <property type="match status" value="1"/>
</dbReference>
<proteinExistence type="predicted"/>
<evidence type="ECO:0000313" key="4">
    <source>
        <dbReference type="EMBL" id="WOB10621.1"/>
    </source>
</evidence>
<name>A0ABZ0D096_9BURK</name>
<keyword evidence="1 2" id="KW-0129">CBS domain</keyword>
<sequence length="170" mass="18021">MSIADISRQDVLAIDCGTPVADAAVQMREHHVGALVVTTGDGEGERAIGMLTDRDLVVEVLGRRLSYDGLTAGDVACRTLVSVRGDTDLADAISTMNKHGVRRLLVTGQHGEITGIVSLDDVLESLVAQLAGLAMTMRQGMAREATQRQARIGQRRPVFLPYGTPGMPGA</sequence>
<dbReference type="Gene3D" id="3.10.580.10">
    <property type="entry name" value="CBS-domain"/>
    <property type="match status" value="1"/>
</dbReference>
<reference evidence="4 5" key="1">
    <citation type="submission" date="2023-10" db="EMBL/GenBank/DDBJ databases">
        <title>Bacteria for the degradation of biodegradable plastic PBAT(Polybutylene adipate terephthalate).</title>
        <authorList>
            <person name="Weon H.-Y."/>
            <person name="Yeon J."/>
        </authorList>
    </citation>
    <scope>NUCLEOTIDE SEQUENCE [LARGE SCALE GENOMIC DNA]</scope>
    <source>
        <strain evidence="4 5">SBD 7-3</strain>
    </source>
</reference>
<dbReference type="RefSeq" id="WP_316703521.1">
    <property type="nucleotide sequence ID" value="NZ_CP136336.1"/>
</dbReference>
<evidence type="ECO:0000256" key="1">
    <source>
        <dbReference type="ARBA" id="ARBA00023122"/>
    </source>
</evidence>
<accession>A0ABZ0D096</accession>
<dbReference type="Pfam" id="PF00571">
    <property type="entry name" value="CBS"/>
    <property type="match status" value="2"/>
</dbReference>
<feature type="domain" description="CBS" evidence="3">
    <location>
        <begin position="76"/>
        <end position="132"/>
    </location>
</feature>
<protein>
    <submittedName>
        <fullName evidence="4">CBS domain-containing protein</fullName>
    </submittedName>
</protein>
<dbReference type="EMBL" id="CP136336">
    <property type="protein sequence ID" value="WOB10621.1"/>
    <property type="molecule type" value="Genomic_DNA"/>
</dbReference>
<evidence type="ECO:0000313" key="5">
    <source>
        <dbReference type="Proteomes" id="UP001303946"/>
    </source>
</evidence>
<organism evidence="4 5">
    <name type="scientific">Piscinibacter gummiphilus</name>
    <dbReference type="NCBI Taxonomy" id="946333"/>
    <lineage>
        <taxon>Bacteria</taxon>
        <taxon>Pseudomonadati</taxon>
        <taxon>Pseudomonadota</taxon>
        <taxon>Betaproteobacteria</taxon>
        <taxon>Burkholderiales</taxon>
        <taxon>Sphaerotilaceae</taxon>
        <taxon>Piscinibacter</taxon>
    </lineage>
</organism>
<keyword evidence="5" id="KW-1185">Reference proteome</keyword>
<dbReference type="PANTHER" id="PTHR43080">
    <property type="entry name" value="CBS DOMAIN-CONTAINING PROTEIN CBSX3, MITOCHONDRIAL"/>
    <property type="match status" value="1"/>
</dbReference>
<dbReference type="SUPFAM" id="SSF54631">
    <property type="entry name" value="CBS-domain pair"/>
    <property type="match status" value="1"/>
</dbReference>
<evidence type="ECO:0000259" key="3">
    <source>
        <dbReference type="PROSITE" id="PS51371"/>
    </source>
</evidence>
<dbReference type="Proteomes" id="UP001303946">
    <property type="component" value="Chromosome"/>
</dbReference>
<gene>
    <name evidence="4" type="ORF">RXV79_11310</name>
</gene>
<dbReference type="InterPro" id="IPR046342">
    <property type="entry name" value="CBS_dom_sf"/>
</dbReference>
<dbReference type="InterPro" id="IPR000644">
    <property type="entry name" value="CBS_dom"/>
</dbReference>
<dbReference type="SMART" id="SM00116">
    <property type="entry name" value="CBS"/>
    <property type="match status" value="2"/>
</dbReference>
<dbReference type="PROSITE" id="PS51371">
    <property type="entry name" value="CBS"/>
    <property type="match status" value="2"/>
</dbReference>
<feature type="domain" description="CBS" evidence="3">
    <location>
        <begin position="6"/>
        <end position="66"/>
    </location>
</feature>
<dbReference type="InterPro" id="IPR051257">
    <property type="entry name" value="Diverse_CBS-Domain"/>
</dbReference>